<evidence type="ECO:0000313" key="1">
    <source>
        <dbReference type="EMBL" id="PKI68868.1"/>
    </source>
</evidence>
<dbReference type="AlphaFoldDB" id="A0A2I0KK45"/>
<keyword evidence="2" id="KW-1185">Reference proteome</keyword>
<protein>
    <submittedName>
        <fullName evidence="1">Uncharacterized protein</fullName>
    </submittedName>
</protein>
<reference evidence="1 2" key="1">
    <citation type="submission" date="2017-11" db="EMBL/GenBank/DDBJ databases">
        <title>De-novo sequencing of pomegranate (Punica granatum L.) genome.</title>
        <authorList>
            <person name="Akparov Z."/>
            <person name="Amiraslanov A."/>
            <person name="Hajiyeva S."/>
            <person name="Abbasov M."/>
            <person name="Kaur K."/>
            <person name="Hamwieh A."/>
            <person name="Solovyev V."/>
            <person name="Salamov A."/>
            <person name="Braich B."/>
            <person name="Kosarev P."/>
            <person name="Mahmoud A."/>
            <person name="Hajiyev E."/>
            <person name="Babayeva S."/>
            <person name="Izzatullayeva V."/>
            <person name="Mammadov A."/>
            <person name="Mammadov A."/>
            <person name="Sharifova S."/>
            <person name="Ojaghi J."/>
            <person name="Eynullazada K."/>
            <person name="Bayramov B."/>
            <person name="Abdulazimova A."/>
            <person name="Shahmuradov I."/>
        </authorList>
    </citation>
    <scope>NUCLEOTIDE SEQUENCE [LARGE SCALE GENOMIC DNA]</scope>
    <source>
        <strain evidence="2">cv. AG2017</strain>
        <tissue evidence="1">Leaf</tissue>
    </source>
</reference>
<accession>A0A2I0KK45</accession>
<name>A0A2I0KK45_PUNGR</name>
<comment type="caution">
    <text evidence="1">The sequence shown here is derived from an EMBL/GenBank/DDBJ whole genome shotgun (WGS) entry which is preliminary data.</text>
</comment>
<dbReference type="EMBL" id="PGOL01000540">
    <property type="protein sequence ID" value="PKI68868.1"/>
    <property type="molecule type" value="Genomic_DNA"/>
</dbReference>
<gene>
    <name evidence="1" type="ORF">CRG98_010723</name>
</gene>
<evidence type="ECO:0000313" key="2">
    <source>
        <dbReference type="Proteomes" id="UP000233551"/>
    </source>
</evidence>
<proteinExistence type="predicted"/>
<organism evidence="1 2">
    <name type="scientific">Punica granatum</name>
    <name type="common">Pomegranate</name>
    <dbReference type="NCBI Taxonomy" id="22663"/>
    <lineage>
        <taxon>Eukaryota</taxon>
        <taxon>Viridiplantae</taxon>
        <taxon>Streptophyta</taxon>
        <taxon>Embryophyta</taxon>
        <taxon>Tracheophyta</taxon>
        <taxon>Spermatophyta</taxon>
        <taxon>Magnoliopsida</taxon>
        <taxon>eudicotyledons</taxon>
        <taxon>Gunneridae</taxon>
        <taxon>Pentapetalae</taxon>
        <taxon>rosids</taxon>
        <taxon>malvids</taxon>
        <taxon>Myrtales</taxon>
        <taxon>Lythraceae</taxon>
        <taxon>Punica</taxon>
    </lineage>
</organism>
<dbReference type="Proteomes" id="UP000233551">
    <property type="component" value="Unassembled WGS sequence"/>
</dbReference>
<sequence length="127" mass="13538">MCLHDVEGTGSIVLVDALGCVKRCVLGHAMLMGVSFARKIGRPSGHNSPCHGEGVKTAVVYLRRWAQLACRAKVLAVVQNGFGRARSRKASVLGEGVTETSILERMCGPPQIIFLDLSKAVFAQTSS</sequence>